<organism evidence="1 2">
    <name type="scientific">Candidatus Kuenenbacteria bacterium CG10_big_fil_rev_8_21_14_0_10_36_11</name>
    <dbReference type="NCBI Taxonomy" id="1974618"/>
    <lineage>
        <taxon>Bacteria</taxon>
        <taxon>Candidatus Kueneniibacteriota</taxon>
    </lineage>
</organism>
<dbReference type="InterPro" id="IPR031009">
    <property type="entry name" value="Tcm_partner"/>
</dbReference>
<dbReference type="Proteomes" id="UP000231464">
    <property type="component" value="Unassembled WGS sequence"/>
</dbReference>
<sequence>MWENKNMSNKNFFDNQSDGTAVKIKFYENYIEGYLTKILMQFGGCLVADLFCGPGKNGEKDGSPLILIKKAKKVLENPTLLVKQKLLKVFIVFNDCDKENIEKLNIELSKTTLPSNIKILKPQCSIFSDIILDISEPKITIPKFLFLDPFAYSNIQLSEIKKIMEMPFSEIMLFLPTFHAYRFKTSTKNTPKLISFLSNFTERGVYDYHNIYEFNNSIVNRIRKELNLKFVQHATIDVGKSKNALFLITKSIKGAMLFNNIFWKETYNGKALKVSEIKYHEINPSLFPKSTILTTEHRNCINEFHKKMVVELIKKKEMFNTDIIEFAVMEGYKPKCANDMLVRLKKENKIKTEYINKIMTKGFYVSEDKYKQKLCKIIYL</sequence>
<accession>A0A2M6WB48</accession>
<evidence type="ECO:0000313" key="1">
    <source>
        <dbReference type="EMBL" id="PIT90023.1"/>
    </source>
</evidence>
<dbReference type="AlphaFoldDB" id="A0A2M6WB48"/>
<dbReference type="EMBL" id="PFBP01000012">
    <property type="protein sequence ID" value="PIT90023.1"/>
    <property type="molecule type" value="Genomic_DNA"/>
</dbReference>
<protein>
    <recommendedName>
        <fullName evidence="3">Three-Cys-motif partner protein TcmP</fullName>
    </recommendedName>
</protein>
<dbReference type="NCBIfam" id="TIGR04474">
    <property type="entry name" value="tcm_partner"/>
    <property type="match status" value="1"/>
</dbReference>
<comment type="caution">
    <text evidence="1">The sequence shown here is derived from an EMBL/GenBank/DDBJ whole genome shotgun (WGS) entry which is preliminary data.</text>
</comment>
<name>A0A2M6WB48_9BACT</name>
<gene>
    <name evidence="1" type="ORF">COU23_00795</name>
</gene>
<proteinExistence type="predicted"/>
<evidence type="ECO:0008006" key="3">
    <source>
        <dbReference type="Google" id="ProtNLM"/>
    </source>
</evidence>
<evidence type="ECO:0000313" key="2">
    <source>
        <dbReference type="Proteomes" id="UP000231464"/>
    </source>
</evidence>
<reference evidence="2" key="1">
    <citation type="submission" date="2017-09" db="EMBL/GenBank/DDBJ databases">
        <title>Depth-based differentiation of microbial function through sediment-hosted aquifers and enrichment of novel symbionts in the deep terrestrial subsurface.</title>
        <authorList>
            <person name="Probst A.J."/>
            <person name="Ladd B."/>
            <person name="Jarett J.K."/>
            <person name="Geller-Mcgrath D.E."/>
            <person name="Sieber C.M.K."/>
            <person name="Emerson J.B."/>
            <person name="Anantharaman K."/>
            <person name="Thomas B.C."/>
            <person name="Malmstrom R."/>
            <person name="Stieglmeier M."/>
            <person name="Klingl A."/>
            <person name="Woyke T."/>
            <person name="Ryan C.M."/>
            <person name="Banfield J.F."/>
        </authorList>
    </citation>
    <scope>NUCLEOTIDE SEQUENCE [LARGE SCALE GENOMIC DNA]</scope>
</reference>